<evidence type="ECO:0000313" key="2">
    <source>
        <dbReference type="EMBL" id="CAF4490567.1"/>
    </source>
</evidence>
<gene>
    <name evidence="1" type="ORF">GPM918_LOCUS42946</name>
    <name evidence="2" type="ORF">SRO942_LOCUS44310</name>
</gene>
<dbReference type="EMBL" id="CAJNOQ010037569">
    <property type="protein sequence ID" value="CAF1608818.1"/>
    <property type="molecule type" value="Genomic_DNA"/>
</dbReference>
<feature type="non-terminal residue" evidence="1">
    <location>
        <position position="1"/>
    </location>
</feature>
<organism evidence="1 3">
    <name type="scientific">Didymodactylos carnosus</name>
    <dbReference type="NCBI Taxonomy" id="1234261"/>
    <lineage>
        <taxon>Eukaryota</taxon>
        <taxon>Metazoa</taxon>
        <taxon>Spiralia</taxon>
        <taxon>Gnathifera</taxon>
        <taxon>Rotifera</taxon>
        <taxon>Eurotatoria</taxon>
        <taxon>Bdelloidea</taxon>
        <taxon>Philodinida</taxon>
        <taxon>Philodinidae</taxon>
        <taxon>Didymodactylos</taxon>
    </lineage>
</organism>
<dbReference type="AlphaFoldDB" id="A0A816BE47"/>
<accession>A0A816BE47</accession>
<proteinExistence type="predicted"/>
<dbReference type="EMBL" id="CAJOBC010104245">
    <property type="protein sequence ID" value="CAF4490567.1"/>
    <property type="molecule type" value="Genomic_DNA"/>
</dbReference>
<protein>
    <submittedName>
        <fullName evidence="1">Uncharacterized protein</fullName>
    </submittedName>
</protein>
<sequence>KQPSLSKYAFQLIPSCIIRSKNELPQCYGRNITFDQLKSLNTTEQHLIEWYAPVDKQNDYAKYLKFSSSLNNDSLCNCTDSNYFSTQCEYTFEIFLNNITFDDIINITFENNETSSSLLEYL</sequence>
<name>A0A816BE47_9BILA</name>
<comment type="caution">
    <text evidence="1">The sequence shown here is derived from an EMBL/GenBank/DDBJ whole genome shotgun (WGS) entry which is preliminary data.</text>
</comment>
<dbReference type="Proteomes" id="UP000681722">
    <property type="component" value="Unassembled WGS sequence"/>
</dbReference>
<evidence type="ECO:0000313" key="3">
    <source>
        <dbReference type="Proteomes" id="UP000663829"/>
    </source>
</evidence>
<evidence type="ECO:0000313" key="1">
    <source>
        <dbReference type="EMBL" id="CAF1608818.1"/>
    </source>
</evidence>
<dbReference type="Proteomes" id="UP000663829">
    <property type="component" value="Unassembled WGS sequence"/>
</dbReference>
<reference evidence="1" key="1">
    <citation type="submission" date="2021-02" db="EMBL/GenBank/DDBJ databases">
        <authorList>
            <person name="Nowell W R."/>
        </authorList>
    </citation>
    <scope>NUCLEOTIDE SEQUENCE</scope>
</reference>
<keyword evidence="3" id="KW-1185">Reference proteome</keyword>